<protein>
    <submittedName>
        <fullName evidence="1">Uncharacterized protein</fullName>
    </submittedName>
</protein>
<evidence type="ECO:0000313" key="1">
    <source>
        <dbReference type="EMBL" id="PIO26216.1"/>
    </source>
</evidence>
<dbReference type="AlphaFoldDB" id="A0A2G9RE91"/>
<keyword evidence="2" id="KW-1185">Reference proteome</keyword>
<name>A0A2G9RE91_AQUCT</name>
<accession>A0A2G9RE91</accession>
<sequence>MLILKPGEERRLEESRFWEAPRILRPLLLSYSGVREVVEVFFFPGSRS</sequence>
<gene>
    <name evidence="1" type="ORF">AB205_0034340</name>
</gene>
<reference evidence="2" key="1">
    <citation type="journal article" date="2017" name="Nat. Commun.">
        <title>The North American bullfrog draft genome provides insight into hormonal regulation of long noncoding RNA.</title>
        <authorList>
            <person name="Hammond S.A."/>
            <person name="Warren R.L."/>
            <person name="Vandervalk B.P."/>
            <person name="Kucuk E."/>
            <person name="Khan H."/>
            <person name="Gibb E.A."/>
            <person name="Pandoh P."/>
            <person name="Kirk H."/>
            <person name="Zhao Y."/>
            <person name="Jones M."/>
            <person name="Mungall A.J."/>
            <person name="Coope R."/>
            <person name="Pleasance S."/>
            <person name="Moore R.A."/>
            <person name="Holt R.A."/>
            <person name="Round J.M."/>
            <person name="Ohora S."/>
            <person name="Walle B.V."/>
            <person name="Veldhoen N."/>
            <person name="Helbing C.C."/>
            <person name="Birol I."/>
        </authorList>
    </citation>
    <scope>NUCLEOTIDE SEQUENCE [LARGE SCALE GENOMIC DNA]</scope>
</reference>
<organism evidence="1 2">
    <name type="scientific">Aquarana catesbeiana</name>
    <name type="common">American bullfrog</name>
    <name type="synonym">Rana catesbeiana</name>
    <dbReference type="NCBI Taxonomy" id="8400"/>
    <lineage>
        <taxon>Eukaryota</taxon>
        <taxon>Metazoa</taxon>
        <taxon>Chordata</taxon>
        <taxon>Craniata</taxon>
        <taxon>Vertebrata</taxon>
        <taxon>Euteleostomi</taxon>
        <taxon>Amphibia</taxon>
        <taxon>Batrachia</taxon>
        <taxon>Anura</taxon>
        <taxon>Neobatrachia</taxon>
        <taxon>Ranoidea</taxon>
        <taxon>Ranidae</taxon>
        <taxon>Aquarana</taxon>
    </lineage>
</organism>
<proteinExistence type="predicted"/>
<evidence type="ECO:0000313" key="2">
    <source>
        <dbReference type="Proteomes" id="UP000228934"/>
    </source>
</evidence>
<dbReference type="Proteomes" id="UP000228934">
    <property type="component" value="Unassembled WGS sequence"/>
</dbReference>
<dbReference type="EMBL" id="KV950600">
    <property type="protein sequence ID" value="PIO26216.1"/>
    <property type="molecule type" value="Genomic_DNA"/>
</dbReference>